<proteinExistence type="predicted"/>
<evidence type="ECO:0000313" key="1">
    <source>
        <dbReference type="EMBL" id="KAJ2979820.1"/>
    </source>
</evidence>
<organism evidence="1 2">
    <name type="scientific">Xylaria curta</name>
    <dbReference type="NCBI Taxonomy" id="42375"/>
    <lineage>
        <taxon>Eukaryota</taxon>
        <taxon>Fungi</taxon>
        <taxon>Dikarya</taxon>
        <taxon>Ascomycota</taxon>
        <taxon>Pezizomycotina</taxon>
        <taxon>Sordariomycetes</taxon>
        <taxon>Xylariomycetidae</taxon>
        <taxon>Xylariales</taxon>
        <taxon>Xylariaceae</taxon>
        <taxon>Xylaria</taxon>
    </lineage>
</organism>
<dbReference type="Proteomes" id="UP001143856">
    <property type="component" value="Unassembled WGS sequence"/>
</dbReference>
<keyword evidence="2" id="KW-1185">Reference proteome</keyword>
<name>A0ACC1NKG1_9PEZI</name>
<evidence type="ECO:0000313" key="2">
    <source>
        <dbReference type="Proteomes" id="UP001143856"/>
    </source>
</evidence>
<comment type="caution">
    <text evidence="1">The sequence shown here is derived from an EMBL/GenBank/DDBJ whole genome shotgun (WGS) entry which is preliminary data.</text>
</comment>
<accession>A0ACC1NKG1</accession>
<protein>
    <submittedName>
        <fullName evidence="1">Uncharacterized protein</fullName>
    </submittedName>
</protein>
<sequence length="272" mass="29086">MSVYVVTGVSRGIGWEFMKQLSENPADLFVGIVRNKPATVDRVKAELSDRSNIHIVEGDLASYASLKQAAAEVESIVGDRGIDYIVANGGLVSEFDAFGPIGALADKPEVLEAGAVELLKINVLGNIHLFNLLIHLVKKGKAKKVITISSGVGDVDLTNEIDNTGGALYAASKAQMNLIVAKFSTQYKPEGILFISISPGLVEVGRYKNITPEQMQGMGGFIQKLAAYAPHFKGPISPEESVKCVRATWEKASIENGSAGAFVSHNGDKQWV</sequence>
<dbReference type="EMBL" id="JAPDGR010001763">
    <property type="protein sequence ID" value="KAJ2979820.1"/>
    <property type="molecule type" value="Genomic_DNA"/>
</dbReference>
<reference evidence="1" key="1">
    <citation type="submission" date="2022-10" db="EMBL/GenBank/DDBJ databases">
        <title>Genome Sequence of Xylaria curta.</title>
        <authorList>
            <person name="Buettner E."/>
        </authorList>
    </citation>
    <scope>NUCLEOTIDE SEQUENCE</scope>
    <source>
        <strain evidence="1">Babe10</strain>
    </source>
</reference>
<gene>
    <name evidence="1" type="ORF">NUW58_g7104</name>
</gene>